<dbReference type="Proteomes" id="UP000237968">
    <property type="component" value="Unassembled WGS sequence"/>
</dbReference>
<comment type="caution">
    <text evidence="2">The sequence shown here is derived from an EMBL/GenBank/DDBJ whole genome shotgun (WGS) entry which is preliminary data.</text>
</comment>
<reference evidence="2 3" key="1">
    <citation type="submission" date="2018-03" db="EMBL/GenBank/DDBJ databases">
        <title>Draft Genome Sequences of the Obligatory Marine Myxobacteria Enhygromyxa salina SWB005.</title>
        <authorList>
            <person name="Poehlein A."/>
            <person name="Moghaddam J.A."/>
            <person name="Harms H."/>
            <person name="Alanjari M."/>
            <person name="Koenig G.M."/>
            <person name="Daniel R."/>
            <person name="Schaeberle T.F."/>
        </authorList>
    </citation>
    <scope>NUCLEOTIDE SEQUENCE [LARGE SCALE GENOMIC DNA]</scope>
    <source>
        <strain evidence="2 3">SWB005</strain>
    </source>
</reference>
<evidence type="ECO:0000256" key="1">
    <source>
        <dbReference type="SAM" id="Phobius"/>
    </source>
</evidence>
<evidence type="ECO:0000313" key="2">
    <source>
        <dbReference type="EMBL" id="PRQ02199.1"/>
    </source>
</evidence>
<keyword evidence="1" id="KW-0472">Membrane</keyword>
<organism evidence="2 3">
    <name type="scientific">Enhygromyxa salina</name>
    <dbReference type="NCBI Taxonomy" id="215803"/>
    <lineage>
        <taxon>Bacteria</taxon>
        <taxon>Pseudomonadati</taxon>
        <taxon>Myxococcota</taxon>
        <taxon>Polyangia</taxon>
        <taxon>Nannocystales</taxon>
        <taxon>Nannocystaceae</taxon>
        <taxon>Enhygromyxa</taxon>
    </lineage>
</organism>
<dbReference type="AlphaFoldDB" id="A0A2S9YAS0"/>
<dbReference type="EMBL" id="PVNK01000126">
    <property type="protein sequence ID" value="PRQ02199.1"/>
    <property type="molecule type" value="Genomic_DNA"/>
</dbReference>
<keyword evidence="1" id="KW-1133">Transmembrane helix</keyword>
<accession>A0A2S9YAS0</accession>
<protein>
    <submittedName>
        <fullName evidence="2">Uncharacterized protein</fullName>
    </submittedName>
</protein>
<name>A0A2S9YAS0_9BACT</name>
<feature type="transmembrane region" description="Helical" evidence="1">
    <location>
        <begin position="26"/>
        <end position="45"/>
    </location>
</feature>
<keyword evidence="3" id="KW-1185">Reference proteome</keyword>
<evidence type="ECO:0000313" key="3">
    <source>
        <dbReference type="Proteomes" id="UP000237968"/>
    </source>
</evidence>
<sequence length="107" mass="11775">MSVSPMFGPSWAGLGHARYTPLVSRLQITILAAGLLGGLLMSAACDRKWDFECTATWSEDGVEVWRKVYTYPEMDTEQAATARCKEEMLAARPKRANSAICKCVGQD</sequence>
<proteinExistence type="predicted"/>
<keyword evidence="1" id="KW-0812">Transmembrane</keyword>
<gene>
    <name evidence="2" type="ORF">ENSA5_25340</name>
</gene>